<evidence type="ECO:0000256" key="5">
    <source>
        <dbReference type="RuleBase" id="RU361140"/>
    </source>
</evidence>
<keyword evidence="2 5" id="KW-0378">Hydrolase</keyword>
<dbReference type="PROSITE" id="PS00336">
    <property type="entry name" value="BETA_LACTAMASE_C"/>
    <property type="match status" value="1"/>
</dbReference>
<dbReference type="Pfam" id="PF00144">
    <property type="entry name" value="Beta-lactamase"/>
    <property type="match status" value="1"/>
</dbReference>
<keyword evidence="3 5" id="KW-0046">Antibiotic resistance</keyword>
<dbReference type="InterPro" id="IPR051478">
    <property type="entry name" value="Beta-lactamase-like_AB/R"/>
</dbReference>
<comment type="caution">
    <text evidence="7">The sequence shown here is derived from an EMBL/GenBank/DDBJ whole genome shotgun (WGS) entry which is preliminary data.</text>
</comment>
<dbReference type="InterPro" id="IPR001466">
    <property type="entry name" value="Beta-lactam-related"/>
</dbReference>
<evidence type="ECO:0000256" key="3">
    <source>
        <dbReference type="ARBA" id="ARBA00023251"/>
    </source>
</evidence>
<evidence type="ECO:0000313" key="7">
    <source>
        <dbReference type="EMBL" id="CAG9622482.1"/>
    </source>
</evidence>
<accession>A0ABM8YR76</accession>
<dbReference type="EMBL" id="CAKJTJ010000022">
    <property type="protein sequence ID" value="CAG9622482.1"/>
    <property type="molecule type" value="Genomic_DNA"/>
</dbReference>
<comment type="similarity">
    <text evidence="1 5">Belongs to the class-C beta-lactamase family.</text>
</comment>
<dbReference type="EC" id="3.5.2.6" evidence="5"/>
<name>A0ABM8YR76_9BACI</name>
<evidence type="ECO:0000256" key="2">
    <source>
        <dbReference type="ARBA" id="ARBA00022801"/>
    </source>
</evidence>
<reference evidence="7 8" key="1">
    <citation type="submission" date="2021-10" db="EMBL/GenBank/DDBJ databases">
        <authorList>
            <person name="Criscuolo A."/>
        </authorList>
    </citation>
    <scope>NUCLEOTIDE SEQUENCE [LARGE SCALE GENOMIC DNA]</scope>
    <source>
        <strain evidence="8">CIP 111883</strain>
    </source>
</reference>
<comment type="similarity">
    <text evidence="4">Belongs to the beta-lactamase family.</text>
</comment>
<protein>
    <recommendedName>
        <fullName evidence="5">Beta-lactamase</fullName>
        <ecNumber evidence="5">3.5.2.6</ecNumber>
    </recommendedName>
</protein>
<evidence type="ECO:0000256" key="4">
    <source>
        <dbReference type="ARBA" id="ARBA00038473"/>
    </source>
</evidence>
<evidence type="ECO:0000259" key="6">
    <source>
        <dbReference type="Pfam" id="PF00144"/>
    </source>
</evidence>
<evidence type="ECO:0000313" key="8">
    <source>
        <dbReference type="Proteomes" id="UP000789833"/>
    </source>
</evidence>
<keyword evidence="8" id="KW-1185">Reference proteome</keyword>
<feature type="domain" description="Beta-lactamase-related" evidence="6">
    <location>
        <begin position="26"/>
        <end position="312"/>
    </location>
</feature>
<dbReference type="Proteomes" id="UP000789833">
    <property type="component" value="Unassembled WGS sequence"/>
</dbReference>
<sequence>MEKKTENILVSKKNRSSDSSTLLGIVNQNGRQIYSVGIDDRSNIPIEDRIFEIGSISKVFTAVLLQTMIQDNMVHLDDSVLKYQPSYSQAFSNDKKEITLRDLITHQSNLPRDATNIKVQDKLNPFASYQPTDLDDYLSNFQLKKYKYKWKYSNVGVGFLGNLLASVLDTEYEDAINERICKPLGLHSTSVNLSDNNQQRVIVSYMKNKEIPPFSIPALPGAGGLKSTLHDMLTFLEVNLGLTNSRLQPVFKQTHKIQNNVKVDNNTQMGLGWMISKDKQTQDYIHWHTGGTVGFNTYIGMKKDMKMGILLLQLKNTHCGK</sequence>
<dbReference type="GO" id="GO:0016787">
    <property type="term" value="F:hydrolase activity"/>
    <property type="evidence" value="ECO:0007669"/>
    <property type="project" value="UniProtKB-KW"/>
</dbReference>
<gene>
    <name evidence="7" type="primary">ampH</name>
    <name evidence="7" type="ORF">BACCIP111883_03273</name>
</gene>
<proteinExistence type="inferred from homology"/>
<dbReference type="SUPFAM" id="SSF56601">
    <property type="entry name" value="beta-lactamase/transpeptidase-like"/>
    <property type="match status" value="1"/>
</dbReference>
<dbReference type="PANTHER" id="PTHR22935:SF95">
    <property type="entry name" value="BETA-LACTAMASE-LIKE 1-RELATED"/>
    <property type="match status" value="1"/>
</dbReference>
<evidence type="ECO:0000256" key="1">
    <source>
        <dbReference type="ARBA" id="ARBA00007840"/>
    </source>
</evidence>
<dbReference type="RefSeq" id="WP_230503170.1">
    <property type="nucleotide sequence ID" value="NZ_CAKJTJ010000022.1"/>
</dbReference>
<dbReference type="Gene3D" id="3.40.710.10">
    <property type="entry name" value="DD-peptidase/beta-lactamase superfamily"/>
    <property type="match status" value="1"/>
</dbReference>
<dbReference type="InterPro" id="IPR001586">
    <property type="entry name" value="Beta-lactam_class-C_AS"/>
</dbReference>
<dbReference type="PANTHER" id="PTHR22935">
    <property type="entry name" value="PENICILLIN-BINDING PROTEIN"/>
    <property type="match status" value="1"/>
</dbReference>
<dbReference type="InterPro" id="IPR012338">
    <property type="entry name" value="Beta-lactam/transpept-like"/>
</dbReference>
<organism evidence="7 8">
    <name type="scientific">Sutcliffiella rhizosphaerae</name>
    <dbReference type="NCBI Taxonomy" id="2880967"/>
    <lineage>
        <taxon>Bacteria</taxon>
        <taxon>Bacillati</taxon>
        <taxon>Bacillota</taxon>
        <taxon>Bacilli</taxon>
        <taxon>Bacillales</taxon>
        <taxon>Bacillaceae</taxon>
        <taxon>Sutcliffiella</taxon>
    </lineage>
</organism>
<comment type="catalytic activity">
    <reaction evidence="5">
        <text>a beta-lactam + H2O = a substituted beta-amino acid</text>
        <dbReference type="Rhea" id="RHEA:20401"/>
        <dbReference type="ChEBI" id="CHEBI:15377"/>
        <dbReference type="ChEBI" id="CHEBI:35627"/>
        <dbReference type="ChEBI" id="CHEBI:140347"/>
        <dbReference type="EC" id="3.5.2.6"/>
    </reaction>
</comment>